<organism evidence="2 3">
    <name type="scientific">Spodoptera littoralis</name>
    <name type="common">Egyptian cotton leafworm</name>
    <dbReference type="NCBI Taxonomy" id="7109"/>
    <lineage>
        <taxon>Eukaryota</taxon>
        <taxon>Metazoa</taxon>
        <taxon>Ecdysozoa</taxon>
        <taxon>Arthropoda</taxon>
        <taxon>Hexapoda</taxon>
        <taxon>Insecta</taxon>
        <taxon>Pterygota</taxon>
        <taxon>Neoptera</taxon>
        <taxon>Endopterygota</taxon>
        <taxon>Lepidoptera</taxon>
        <taxon>Glossata</taxon>
        <taxon>Ditrysia</taxon>
        <taxon>Noctuoidea</taxon>
        <taxon>Noctuidae</taxon>
        <taxon>Amphipyrinae</taxon>
        <taxon>Spodoptera</taxon>
    </lineage>
</organism>
<sequence>MYKIFVTFIVAMMIGMSIQQGPSGEIGIGGSQESSGSVAGDLTGSVGNITGDFGLDGDEDLGGNRNFGFGRDF</sequence>
<name>A0A9P0I6U5_SPOLI</name>
<gene>
    <name evidence="2" type="ORF">SPLIT_LOCUS6389</name>
</gene>
<keyword evidence="1" id="KW-0732">Signal</keyword>
<keyword evidence="3" id="KW-1185">Reference proteome</keyword>
<dbReference type="EMBL" id="LR824553">
    <property type="protein sequence ID" value="CAH1641033.1"/>
    <property type="molecule type" value="Genomic_DNA"/>
</dbReference>
<dbReference type="Proteomes" id="UP001153321">
    <property type="component" value="Chromosome 22"/>
</dbReference>
<evidence type="ECO:0000313" key="3">
    <source>
        <dbReference type="Proteomes" id="UP001153321"/>
    </source>
</evidence>
<accession>A0A9P0I6U5</accession>
<protein>
    <submittedName>
        <fullName evidence="2">Uncharacterized protein</fullName>
    </submittedName>
</protein>
<feature type="chain" id="PRO_5040179959" evidence="1">
    <location>
        <begin position="20"/>
        <end position="73"/>
    </location>
</feature>
<reference evidence="2" key="1">
    <citation type="submission" date="2022-02" db="EMBL/GenBank/DDBJ databases">
        <authorList>
            <person name="King R."/>
        </authorList>
    </citation>
    <scope>NUCLEOTIDE SEQUENCE</scope>
</reference>
<feature type="signal peptide" evidence="1">
    <location>
        <begin position="1"/>
        <end position="19"/>
    </location>
</feature>
<evidence type="ECO:0000256" key="1">
    <source>
        <dbReference type="SAM" id="SignalP"/>
    </source>
</evidence>
<proteinExistence type="predicted"/>
<dbReference type="AlphaFoldDB" id="A0A9P0I6U5"/>
<evidence type="ECO:0000313" key="2">
    <source>
        <dbReference type="EMBL" id="CAH1641033.1"/>
    </source>
</evidence>